<dbReference type="KEGG" id="sxn:IAG42_11485"/>
<dbReference type="Proteomes" id="UP000516428">
    <property type="component" value="Chromosome"/>
</dbReference>
<protein>
    <submittedName>
        <fullName evidence="1">DUF952 domain-containing protein</fullName>
    </submittedName>
</protein>
<proteinExistence type="predicted"/>
<dbReference type="RefSeq" id="WP_188336920.1">
    <property type="nucleotide sequence ID" value="NZ_CP061281.1"/>
</dbReference>
<evidence type="ECO:0000313" key="1">
    <source>
        <dbReference type="EMBL" id="QNS04181.1"/>
    </source>
</evidence>
<dbReference type="Gene3D" id="3.20.170.20">
    <property type="entry name" value="Protein of unknown function DUF952"/>
    <property type="match status" value="1"/>
</dbReference>
<dbReference type="SUPFAM" id="SSF56399">
    <property type="entry name" value="ADP-ribosylation"/>
    <property type="match status" value="1"/>
</dbReference>
<reference evidence="1 2" key="1">
    <citation type="submission" date="2020-09" db="EMBL/GenBank/DDBJ databases">
        <title>A novel species.</title>
        <authorList>
            <person name="Gao J."/>
        </authorList>
    </citation>
    <scope>NUCLEOTIDE SEQUENCE [LARGE SCALE GENOMIC DNA]</scope>
    <source>
        <strain evidence="1 2">CRXT-Y-14</strain>
    </source>
</reference>
<organism evidence="1 2">
    <name type="scientific">Streptomyces xanthii</name>
    <dbReference type="NCBI Taxonomy" id="2768069"/>
    <lineage>
        <taxon>Bacteria</taxon>
        <taxon>Bacillati</taxon>
        <taxon>Actinomycetota</taxon>
        <taxon>Actinomycetes</taxon>
        <taxon>Kitasatosporales</taxon>
        <taxon>Streptomycetaceae</taxon>
        <taxon>Streptomyces</taxon>
    </lineage>
</organism>
<sequence length="107" mass="11799">MTELLHLTERTLWEQARATGTYTGSTRGKTLQDVGFIHCSYGPQLRGIAEALYGKDPEPGTLVVLVVDRDRLDVPVRDEEGVPGGELFPHIYGPLPVAAVTEVRDWP</sequence>
<dbReference type="EMBL" id="CP061281">
    <property type="protein sequence ID" value="QNS04181.1"/>
    <property type="molecule type" value="Genomic_DNA"/>
</dbReference>
<name>A0A7H1B626_9ACTN</name>
<accession>A0A7H1B626</accession>
<evidence type="ECO:0000313" key="2">
    <source>
        <dbReference type="Proteomes" id="UP000516428"/>
    </source>
</evidence>
<gene>
    <name evidence="1" type="ORF">IAG42_11485</name>
</gene>
<dbReference type="AlphaFoldDB" id="A0A7H1B626"/>
<keyword evidence="2" id="KW-1185">Reference proteome</keyword>
<dbReference type="InterPro" id="IPR009297">
    <property type="entry name" value="DUF952"/>
</dbReference>
<dbReference type="Pfam" id="PF06108">
    <property type="entry name" value="DUF952"/>
    <property type="match status" value="1"/>
</dbReference>